<keyword evidence="9" id="KW-0804">Transcription</keyword>
<dbReference type="GO" id="GO:0000978">
    <property type="term" value="F:RNA polymerase II cis-regulatory region sequence-specific DNA binding"/>
    <property type="evidence" value="ECO:0007669"/>
    <property type="project" value="TreeGrafter"/>
</dbReference>
<sequence length="154" mass="17110">MHITTHAVDEQTNYDGCSNEFSQVDHPQEQTRMLPILKTEEIFHNCGVCCKEFCSRDDLQKHMRIHTGFKPFKCLICGEDFSVISSFKIHMRRHKEKGNNSSGHKGDDPSGHKGDNPSGHKGDNTSVEKGNNSSGHKGNNSSGEKGDNPSDLQV</sequence>
<keyword evidence="5 11" id="KW-0863">Zinc-finger</keyword>
<dbReference type="InterPro" id="IPR013087">
    <property type="entry name" value="Znf_C2H2_type"/>
</dbReference>
<comment type="subcellular location">
    <subcellularLocation>
        <location evidence="1">Nucleus</location>
    </subcellularLocation>
</comment>
<gene>
    <name evidence="14" type="ORF">MGAL_10B094539</name>
</gene>
<evidence type="ECO:0000256" key="7">
    <source>
        <dbReference type="ARBA" id="ARBA00023015"/>
    </source>
</evidence>
<evidence type="ECO:0000256" key="9">
    <source>
        <dbReference type="ARBA" id="ARBA00023163"/>
    </source>
</evidence>
<dbReference type="InterPro" id="IPR036236">
    <property type="entry name" value="Znf_C2H2_sf"/>
</dbReference>
<keyword evidence="4" id="KW-0677">Repeat</keyword>
<reference evidence="14" key="1">
    <citation type="submission" date="2018-11" db="EMBL/GenBank/DDBJ databases">
        <authorList>
            <person name="Alioto T."/>
            <person name="Alioto T."/>
        </authorList>
    </citation>
    <scope>NUCLEOTIDE SEQUENCE</scope>
</reference>
<dbReference type="PROSITE" id="PS50157">
    <property type="entry name" value="ZINC_FINGER_C2H2_2"/>
    <property type="match status" value="2"/>
</dbReference>
<dbReference type="AlphaFoldDB" id="A0A8B6DBC6"/>
<evidence type="ECO:0000256" key="5">
    <source>
        <dbReference type="ARBA" id="ARBA00022771"/>
    </source>
</evidence>
<dbReference type="PROSITE" id="PS00028">
    <property type="entry name" value="ZINC_FINGER_C2H2_1"/>
    <property type="match status" value="2"/>
</dbReference>
<feature type="compositionally biased region" description="Basic and acidic residues" evidence="12">
    <location>
        <begin position="104"/>
        <end position="123"/>
    </location>
</feature>
<evidence type="ECO:0000256" key="6">
    <source>
        <dbReference type="ARBA" id="ARBA00022833"/>
    </source>
</evidence>
<comment type="similarity">
    <text evidence="2">Belongs to the krueppel C2H2-type zinc-finger protein family.</text>
</comment>
<feature type="domain" description="C2H2-type" evidence="13">
    <location>
        <begin position="44"/>
        <end position="71"/>
    </location>
</feature>
<evidence type="ECO:0000256" key="3">
    <source>
        <dbReference type="ARBA" id="ARBA00022723"/>
    </source>
</evidence>
<comment type="caution">
    <text evidence="14">The sequence shown here is derived from an EMBL/GenBank/DDBJ whole genome shotgun (WGS) entry which is preliminary data.</text>
</comment>
<dbReference type="FunFam" id="3.30.160.60:FF:000264">
    <property type="entry name" value="Zinc finger protein 236"/>
    <property type="match status" value="1"/>
</dbReference>
<dbReference type="SUPFAM" id="SSF57667">
    <property type="entry name" value="beta-beta-alpha zinc fingers"/>
    <property type="match status" value="1"/>
</dbReference>
<dbReference type="Gene3D" id="3.30.160.60">
    <property type="entry name" value="Classic Zinc Finger"/>
    <property type="match status" value="2"/>
</dbReference>
<name>A0A8B6DBC6_MYTGA</name>
<organism evidence="14 15">
    <name type="scientific">Mytilus galloprovincialis</name>
    <name type="common">Mediterranean mussel</name>
    <dbReference type="NCBI Taxonomy" id="29158"/>
    <lineage>
        <taxon>Eukaryota</taxon>
        <taxon>Metazoa</taxon>
        <taxon>Spiralia</taxon>
        <taxon>Lophotrochozoa</taxon>
        <taxon>Mollusca</taxon>
        <taxon>Bivalvia</taxon>
        <taxon>Autobranchia</taxon>
        <taxon>Pteriomorphia</taxon>
        <taxon>Mytilida</taxon>
        <taxon>Mytiloidea</taxon>
        <taxon>Mytilidae</taxon>
        <taxon>Mytilinae</taxon>
        <taxon>Mytilus</taxon>
    </lineage>
</organism>
<evidence type="ECO:0000256" key="12">
    <source>
        <dbReference type="SAM" id="MobiDB-lite"/>
    </source>
</evidence>
<evidence type="ECO:0000256" key="10">
    <source>
        <dbReference type="ARBA" id="ARBA00023242"/>
    </source>
</evidence>
<dbReference type="GO" id="GO:0008270">
    <property type="term" value="F:zinc ion binding"/>
    <property type="evidence" value="ECO:0007669"/>
    <property type="project" value="UniProtKB-KW"/>
</dbReference>
<feature type="region of interest" description="Disordered" evidence="12">
    <location>
        <begin position="92"/>
        <end position="154"/>
    </location>
</feature>
<dbReference type="SMART" id="SM00355">
    <property type="entry name" value="ZnF_C2H2"/>
    <property type="match status" value="2"/>
</dbReference>
<evidence type="ECO:0000256" key="1">
    <source>
        <dbReference type="ARBA" id="ARBA00004123"/>
    </source>
</evidence>
<keyword evidence="8" id="KW-0238">DNA-binding</keyword>
<evidence type="ECO:0000256" key="2">
    <source>
        <dbReference type="ARBA" id="ARBA00006991"/>
    </source>
</evidence>
<evidence type="ECO:0000259" key="13">
    <source>
        <dbReference type="PROSITE" id="PS50157"/>
    </source>
</evidence>
<protein>
    <submittedName>
        <fullName evidence="14">Blast:Zinc finger protein 233</fullName>
    </submittedName>
</protein>
<accession>A0A8B6DBC6</accession>
<dbReference type="Proteomes" id="UP000596742">
    <property type="component" value="Unassembled WGS sequence"/>
</dbReference>
<evidence type="ECO:0000256" key="4">
    <source>
        <dbReference type="ARBA" id="ARBA00022737"/>
    </source>
</evidence>
<dbReference type="OrthoDB" id="3437960at2759"/>
<dbReference type="Pfam" id="PF00096">
    <property type="entry name" value="zf-C2H2"/>
    <property type="match status" value="2"/>
</dbReference>
<keyword evidence="15" id="KW-1185">Reference proteome</keyword>
<keyword evidence="7" id="KW-0805">Transcription regulation</keyword>
<dbReference type="EMBL" id="UYJE01003127">
    <property type="protein sequence ID" value="VDI16823.1"/>
    <property type="molecule type" value="Genomic_DNA"/>
</dbReference>
<keyword evidence="10" id="KW-0539">Nucleus</keyword>
<evidence type="ECO:0000313" key="14">
    <source>
        <dbReference type="EMBL" id="VDI16823.1"/>
    </source>
</evidence>
<proteinExistence type="inferred from homology"/>
<feature type="compositionally biased region" description="Low complexity" evidence="12">
    <location>
        <begin position="128"/>
        <end position="143"/>
    </location>
</feature>
<dbReference type="GO" id="GO:0005634">
    <property type="term" value="C:nucleus"/>
    <property type="evidence" value="ECO:0007669"/>
    <property type="project" value="UniProtKB-SubCell"/>
</dbReference>
<keyword evidence="6" id="KW-0862">Zinc</keyword>
<keyword evidence="3" id="KW-0479">Metal-binding</keyword>
<feature type="domain" description="C2H2-type" evidence="13">
    <location>
        <begin position="72"/>
        <end position="99"/>
    </location>
</feature>
<dbReference type="PANTHER" id="PTHR24393:SF15">
    <property type="entry name" value="IP01243P-RELATED"/>
    <property type="match status" value="1"/>
</dbReference>
<evidence type="ECO:0000313" key="15">
    <source>
        <dbReference type="Proteomes" id="UP000596742"/>
    </source>
</evidence>
<evidence type="ECO:0000256" key="11">
    <source>
        <dbReference type="PROSITE-ProRule" id="PRU00042"/>
    </source>
</evidence>
<dbReference type="GO" id="GO:0001228">
    <property type="term" value="F:DNA-binding transcription activator activity, RNA polymerase II-specific"/>
    <property type="evidence" value="ECO:0007669"/>
    <property type="project" value="TreeGrafter"/>
</dbReference>
<evidence type="ECO:0000256" key="8">
    <source>
        <dbReference type="ARBA" id="ARBA00023125"/>
    </source>
</evidence>
<dbReference type="PANTHER" id="PTHR24393">
    <property type="entry name" value="ZINC FINGER PROTEIN"/>
    <property type="match status" value="1"/>
</dbReference>